<feature type="region of interest" description="Disordered" evidence="13">
    <location>
        <begin position="667"/>
        <end position="728"/>
    </location>
</feature>
<dbReference type="Gene3D" id="3.90.70.10">
    <property type="entry name" value="Cysteine proteinases"/>
    <property type="match status" value="1"/>
</dbReference>
<dbReference type="PROSITE" id="PS00973">
    <property type="entry name" value="USP_2"/>
    <property type="match status" value="1"/>
</dbReference>
<dbReference type="PROSITE" id="PS00972">
    <property type="entry name" value="USP_1"/>
    <property type="match status" value="1"/>
</dbReference>
<dbReference type="Pfam" id="PF00443">
    <property type="entry name" value="UCH"/>
    <property type="match status" value="1"/>
</dbReference>
<gene>
    <name evidence="15" type="ORF">GSLYS_00014171001</name>
</gene>
<feature type="region of interest" description="Disordered" evidence="13">
    <location>
        <begin position="569"/>
        <end position="622"/>
    </location>
</feature>
<feature type="region of interest" description="Disordered" evidence="13">
    <location>
        <begin position="846"/>
        <end position="984"/>
    </location>
</feature>
<feature type="compositionally biased region" description="Polar residues" evidence="13">
    <location>
        <begin position="608"/>
        <end position="622"/>
    </location>
</feature>
<evidence type="ECO:0000256" key="11">
    <source>
        <dbReference type="ARBA" id="ARBA00042420"/>
    </source>
</evidence>
<evidence type="ECO:0000256" key="7">
    <source>
        <dbReference type="ARBA" id="ARBA00022807"/>
    </source>
</evidence>
<organism evidence="15 16">
    <name type="scientific">Lymnaea stagnalis</name>
    <name type="common">Great pond snail</name>
    <name type="synonym">Helix stagnalis</name>
    <dbReference type="NCBI Taxonomy" id="6523"/>
    <lineage>
        <taxon>Eukaryota</taxon>
        <taxon>Metazoa</taxon>
        <taxon>Spiralia</taxon>
        <taxon>Lophotrochozoa</taxon>
        <taxon>Mollusca</taxon>
        <taxon>Gastropoda</taxon>
        <taxon>Heterobranchia</taxon>
        <taxon>Euthyneura</taxon>
        <taxon>Panpulmonata</taxon>
        <taxon>Hygrophila</taxon>
        <taxon>Lymnaeoidea</taxon>
        <taxon>Lymnaeidae</taxon>
        <taxon>Lymnaea</taxon>
    </lineage>
</organism>
<evidence type="ECO:0000256" key="10">
    <source>
        <dbReference type="ARBA" id="ARBA00042154"/>
    </source>
</evidence>
<keyword evidence="5" id="KW-0833">Ubl conjugation pathway</keyword>
<dbReference type="GO" id="GO:0005829">
    <property type="term" value="C:cytosol"/>
    <property type="evidence" value="ECO:0007669"/>
    <property type="project" value="TreeGrafter"/>
</dbReference>
<dbReference type="GO" id="GO:0005634">
    <property type="term" value="C:nucleus"/>
    <property type="evidence" value="ECO:0007669"/>
    <property type="project" value="TreeGrafter"/>
</dbReference>
<feature type="region of interest" description="Disordered" evidence="13">
    <location>
        <begin position="484"/>
        <end position="503"/>
    </location>
</feature>
<dbReference type="EC" id="3.4.19.12" evidence="3"/>
<sequence>MPESSGNIVEIHNSLKASLGRGHSDLDQDVVAASKRVLLENIVFQPASAPYTMQRDALKAKYISLNPVPVKWEGEKAQQQKEQTSKFKAMSSQSSIDKNGNDDGLPTPKIILFPEEKVKMEWTRMTRIGAGLVNMGNTCFFNSTLQCLTYTAPLVNYCLSNDHREKCKKKEFCMMCEIQSHIKSSLDCGGRSIKPHSMLQKLRSRTKCILFLLGIAKHMKWGRQEDAHEFLRFVVDHLQQSCLNGESKLDQLSKDTTVINQIFGGYLRSQVTCLRCHAKSNTFDPFMDISLDIKGVNTVEDALAKFVKPETLEQENAYKCPNCKHKVRAQKRFSIQKAPNVLTLQLNRFDFHRHLSGKITRFIKYPEKINLRNYMSQRQDEPILYHLYGVLVHSGHSSEHGHYYSYVKSPSKTWYCMNDSVVHQAAYNNVFNADAYVLFYARIKTNSSSNGMPSAYSGATQVKGPSSPSKVPFIGPTLPNHLKPGTSSTINGIPGKPTSELGTPIKRQEASFSQSAVNNGPKILPHITAGGTLPGVHNKISFPILTVSQKKLLQQQQDDGKRIVLQIKHGNSTTMEKSPDGKSKVVNGGLAPGSGLVPYNSDSDSEQENASCQGSKPTTPNSLAIKTIQVDGSSTSASIASSSCKPSGDFHHHQVQVKKINFPMASGDAKNMSEKANSAPIKGHATLASSDPLPSTSHHKPSTSNSSVTKLEEPLKHSSELSQTNSLHKDNQHSFVDTSHAPGKGSLVTMELPVVNVSSSTTSNCAKVRATGGNWLIQSQDCAPSPRGSCSSSNSVNSTTEWTVESKEMSFGARHGDNGLVKPVFMTTDLNILETVNQSKDIMGKKLTGNLDSKSCKKDSTTKGGISLPLPDKLHSSSSSSSQASHVGSKKKKHKKKSRKSHYDDDDDDMKKRGDYPKKKKKHKKKEKNKERRDAENSASDSEGFKRHKKHKHLHSSSSSYSSSDDGKKKSSYKESESEDGYEWVEKTKETAGVINAVKSSFKASVQSWDHHIKDDLATKKDSHSVKLKSNWDGTRVPKLAANLEGSSFTFGSNVLSWEGGKNNLDSEDRSNKSKKRHWSDLYNQEIDAGKTKKVKKVFDNTFPTSNPFQDYHSDKARDSATSWKQDHSYHQHHRRDRNSSTSWTNH</sequence>
<dbReference type="InterPro" id="IPR001394">
    <property type="entry name" value="Peptidase_C19_UCH"/>
</dbReference>
<evidence type="ECO:0000259" key="14">
    <source>
        <dbReference type="PROSITE" id="PS50235"/>
    </source>
</evidence>
<dbReference type="PANTHER" id="PTHR24006">
    <property type="entry name" value="UBIQUITIN CARBOXYL-TERMINAL HYDROLASE"/>
    <property type="match status" value="1"/>
</dbReference>
<keyword evidence="16" id="KW-1185">Reference proteome</keyword>
<evidence type="ECO:0000256" key="9">
    <source>
        <dbReference type="ARBA" id="ARBA00041300"/>
    </source>
</evidence>
<feature type="compositionally biased region" description="Basic residues" evidence="13">
    <location>
        <begin position="918"/>
        <end position="927"/>
    </location>
</feature>
<dbReference type="PROSITE" id="PS50235">
    <property type="entry name" value="USP_3"/>
    <property type="match status" value="1"/>
</dbReference>
<evidence type="ECO:0000256" key="13">
    <source>
        <dbReference type="SAM" id="MobiDB-lite"/>
    </source>
</evidence>
<feature type="region of interest" description="Disordered" evidence="13">
    <location>
        <begin position="1058"/>
        <end position="1086"/>
    </location>
</feature>
<dbReference type="GO" id="GO:0004843">
    <property type="term" value="F:cysteine-type deubiquitinase activity"/>
    <property type="evidence" value="ECO:0007669"/>
    <property type="project" value="UniProtKB-EC"/>
</dbReference>
<dbReference type="InterPro" id="IPR028889">
    <property type="entry name" value="USP"/>
</dbReference>
<feature type="region of interest" description="Disordered" evidence="13">
    <location>
        <begin position="74"/>
        <end position="103"/>
    </location>
</feature>
<feature type="compositionally biased region" description="Basic and acidic residues" evidence="13">
    <location>
        <begin position="1112"/>
        <end position="1130"/>
    </location>
</feature>
<dbReference type="CDD" id="cd02661">
    <property type="entry name" value="Peptidase_C19E"/>
    <property type="match status" value="1"/>
</dbReference>
<dbReference type="PANTHER" id="PTHR24006:SF758">
    <property type="entry name" value="UBIQUITIN CARBOXYL-TERMINAL HYDROLASE 36"/>
    <property type="match status" value="1"/>
</dbReference>
<keyword evidence="6" id="KW-0378">Hydrolase</keyword>
<comment type="caution">
    <text evidence="15">The sequence shown here is derived from an EMBL/GenBank/DDBJ whole genome shotgun (WGS) entry which is preliminary data.</text>
</comment>
<reference evidence="15 16" key="1">
    <citation type="submission" date="2024-04" db="EMBL/GenBank/DDBJ databases">
        <authorList>
            <consortium name="Genoscope - CEA"/>
            <person name="William W."/>
        </authorList>
    </citation>
    <scope>NUCLEOTIDE SEQUENCE [LARGE SCALE GENOMIC DNA]</scope>
</reference>
<feature type="compositionally biased region" description="Basic and acidic residues" evidence="13">
    <location>
        <begin position="965"/>
        <end position="976"/>
    </location>
</feature>
<feature type="compositionally biased region" description="Basic residues" evidence="13">
    <location>
        <begin position="888"/>
        <end position="900"/>
    </location>
</feature>
<feature type="compositionally biased region" description="Basic and acidic residues" evidence="13">
    <location>
        <begin position="710"/>
        <end position="719"/>
    </location>
</feature>
<evidence type="ECO:0000256" key="3">
    <source>
        <dbReference type="ARBA" id="ARBA00012759"/>
    </source>
</evidence>
<proteinExistence type="inferred from homology"/>
<feature type="compositionally biased region" description="Polar residues" evidence="13">
    <location>
        <begin position="687"/>
        <end position="709"/>
    </location>
</feature>
<accession>A0AAV2I1J7</accession>
<evidence type="ECO:0000313" key="15">
    <source>
        <dbReference type="EMBL" id="CAL1540522.1"/>
    </source>
</evidence>
<dbReference type="EMBL" id="CAXITT010000385">
    <property type="protein sequence ID" value="CAL1540522.1"/>
    <property type="molecule type" value="Genomic_DNA"/>
</dbReference>
<dbReference type="Proteomes" id="UP001497497">
    <property type="component" value="Unassembled WGS sequence"/>
</dbReference>
<dbReference type="InterPro" id="IPR038765">
    <property type="entry name" value="Papain-like_cys_pep_sf"/>
</dbReference>
<evidence type="ECO:0000256" key="1">
    <source>
        <dbReference type="ARBA" id="ARBA00000707"/>
    </source>
</evidence>
<protein>
    <recommendedName>
        <fullName evidence="8">Ubiquitin carboxyl-terminal hydrolase 36</fullName>
        <ecNumber evidence="3">3.4.19.12</ecNumber>
    </recommendedName>
    <alternativeName>
        <fullName evidence="11">Deubiquitinating enzyme 36</fullName>
    </alternativeName>
    <alternativeName>
        <fullName evidence="10">Protein scrawny</fullName>
    </alternativeName>
    <alternativeName>
        <fullName evidence="9">Ubiquitin thioesterase 36</fullName>
    </alternativeName>
    <alternativeName>
        <fullName evidence="12">Ubiquitin-specific-processing protease 36</fullName>
    </alternativeName>
</protein>
<evidence type="ECO:0000256" key="2">
    <source>
        <dbReference type="ARBA" id="ARBA00009085"/>
    </source>
</evidence>
<dbReference type="AlphaFoldDB" id="A0AAV2I1J7"/>
<evidence type="ECO:0000256" key="4">
    <source>
        <dbReference type="ARBA" id="ARBA00022670"/>
    </source>
</evidence>
<comment type="similarity">
    <text evidence="2">Belongs to the peptidase C19 family.</text>
</comment>
<feature type="compositionally biased region" description="Basic and acidic residues" evidence="13">
    <location>
        <begin position="74"/>
        <end position="85"/>
    </location>
</feature>
<feature type="compositionally biased region" description="Basic residues" evidence="13">
    <location>
        <begin position="946"/>
        <end position="955"/>
    </location>
</feature>
<evidence type="ECO:0000256" key="5">
    <source>
        <dbReference type="ARBA" id="ARBA00022786"/>
    </source>
</evidence>
<dbReference type="InterPro" id="IPR050164">
    <property type="entry name" value="Peptidase_C19"/>
</dbReference>
<name>A0AAV2I1J7_LYMST</name>
<comment type="catalytic activity">
    <reaction evidence="1">
        <text>Thiol-dependent hydrolysis of ester, thioester, amide, peptide and isopeptide bonds formed by the C-terminal Gly of ubiquitin (a 76-residue protein attached to proteins as an intracellular targeting signal).</text>
        <dbReference type="EC" id="3.4.19.12"/>
    </reaction>
</comment>
<dbReference type="SUPFAM" id="SSF54001">
    <property type="entry name" value="Cysteine proteinases"/>
    <property type="match status" value="1"/>
</dbReference>
<dbReference type="InterPro" id="IPR018200">
    <property type="entry name" value="USP_CS"/>
</dbReference>
<dbReference type="GO" id="GO:0016579">
    <property type="term" value="P:protein deubiquitination"/>
    <property type="evidence" value="ECO:0007669"/>
    <property type="project" value="InterPro"/>
</dbReference>
<evidence type="ECO:0000256" key="8">
    <source>
        <dbReference type="ARBA" id="ARBA00039432"/>
    </source>
</evidence>
<feature type="region of interest" description="Disordered" evidence="13">
    <location>
        <begin position="1103"/>
        <end position="1147"/>
    </location>
</feature>
<evidence type="ECO:0000256" key="6">
    <source>
        <dbReference type="ARBA" id="ARBA00022801"/>
    </source>
</evidence>
<dbReference type="FunFam" id="3.90.70.10:FF:000119">
    <property type="entry name" value="Ubiquitin specific peptidase 36"/>
    <property type="match status" value="1"/>
</dbReference>
<evidence type="ECO:0000256" key="12">
    <source>
        <dbReference type="ARBA" id="ARBA00043009"/>
    </source>
</evidence>
<evidence type="ECO:0000313" key="16">
    <source>
        <dbReference type="Proteomes" id="UP001497497"/>
    </source>
</evidence>
<keyword evidence="7" id="KW-0788">Thiol protease</keyword>
<feature type="domain" description="USP" evidence="14">
    <location>
        <begin position="130"/>
        <end position="443"/>
    </location>
</feature>
<keyword evidence="4" id="KW-0645">Protease</keyword>
<dbReference type="GO" id="GO:0006508">
    <property type="term" value="P:proteolysis"/>
    <property type="evidence" value="ECO:0007669"/>
    <property type="project" value="UniProtKB-KW"/>
</dbReference>